<protein>
    <submittedName>
        <fullName evidence="1">Phosphohistidine phosphatase</fullName>
        <ecNumber evidence="1">3.1.3.-</ecNumber>
    </submittedName>
</protein>
<comment type="caution">
    <text evidence="1">The sequence shown here is derived from an EMBL/GenBank/DDBJ whole genome shotgun (WGS) entry which is preliminary data.</text>
</comment>
<evidence type="ECO:0000313" key="2">
    <source>
        <dbReference type="Proteomes" id="UP000187344"/>
    </source>
</evidence>
<gene>
    <name evidence="1" type="ORF">PEB0149_001700</name>
</gene>
<keyword evidence="1" id="KW-0378">Hydrolase</keyword>
<accession>A0A1R0F719</accession>
<organism evidence="1 2">
    <name type="scientific">Bartonella apis</name>
    <dbReference type="NCBI Taxonomy" id="1686310"/>
    <lineage>
        <taxon>Bacteria</taxon>
        <taxon>Pseudomonadati</taxon>
        <taxon>Pseudomonadota</taxon>
        <taxon>Alphaproteobacteria</taxon>
        <taxon>Hyphomicrobiales</taxon>
        <taxon>Bartonellaceae</taxon>
        <taxon>Bartonella</taxon>
    </lineage>
</organism>
<dbReference type="AlphaFoldDB" id="A0A1R0F719"/>
<evidence type="ECO:0000313" key="1">
    <source>
        <dbReference type="EMBL" id="OLY42763.1"/>
    </source>
</evidence>
<dbReference type="CDD" id="cd07067">
    <property type="entry name" value="HP_PGM_like"/>
    <property type="match status" value="1"/>
</dbReference>
<dbReference type="RefSeq" id="WP_075870603.1">
    <property type="nucleotide sequence ID" value="NZ_LXYT01000003.1"/>
</dbReference>
<dbReference type="Proteomes" id="UP000187344">
    <property type="component" value="Unassembled WGS sequence"/>
</dbReference>
<dbReference type="InterPro" id="IPR029033">
    <property type="entry name" value="His_PPase_superfam"/>
</dbReference>
<dbReference type="EMBL" id="LXYT01000003">
    <property type="protein sequence ID" value="OLY42763.1"/>
    <property type="molecule type" value="Genomic_DNA"/>
</dbReference>
<dbReference type="SUPFAM" id="SSF53254">
    <property type="entry name" value="Phosphoglycerate mutase-like"/>
    <property type="match status" value="1"/>
</dbReference>
<dbReference type="PANTHER" id="PTHR47623">
    <property type="entry name" value="OS09G0287300 PROTEIN"/>
    <property type="match status" value="1"/>
</dbReference>
<dbReference type="Gene3D" id="3.40.50.1240">
    <property type="entry name" value="Phosphoglycerate mutase-like"/>
    <property type="match status" value="1"/>
</dbReference>
<dbReference type="OrthoDB" id="9810154at2"/>
<sequence>MTSSPQNLIALMRHGEAVATAKTVKDFDRPLSEKGLLEAKEIGEILIQKNFRPSTVLCSPALRTRQMLGALHLDSNIKPEFVKLLYHGSGKDYVSVIISALPKSLPLLIIGHNPSISTAINKLCNSTEIELPRPLILGTANLALLEFSSIPVYQSTGFYDQLSGRGHLVSILKP</sequence>
<dbReference type="SMART" id="SM00855">
    <property type="entry name" value="PGAM"/>
    <property type="match status" value="1"/>
</dbReference>
<name>A0A1R0F719_9HYPH</name>
<proteinExistence type="predicted"/>
<dbReference type="InterPro" id="IPR013078">
    <property type="entry name" value="His_Pase_superF_clade-1"/>
</dbReference>
<dbReference type="PANTHER" id="PTHR47623:SF1">
    <property type="entry name" value="OS09G0287300 PROTEIN"/>
    <property type="match status" value="1"/>
</dbReference>
<dbReference type="EC" id="3.1.3.-" evidence="1"/>
<keyword evidence="2" id="KW-1185">Reference proteome</keyword>
<reference evidence="1 2" key="1">
    <citation type="submission" date="2016-12" db="EMBL/GenBank/DDBJ databases">
        <title>Comparative genomics of Bartonella apis.</title>
        <authorList>
            <person name="Engel P."/>
        </authorList>
    </citation>
    <scope>NUCLEOTIDE SEQUENCE [LARGE SCALE GENOMIC DNA]</scope>
    <source>
        <strain evidence="1 2">PEB0149</strain>
    </source>
</reference>
<dbReference type="GO" id="GO:0016787">
    <property type="term" value="F:hydrolase activity"/>
    <property type="evidence" value="ECO:0007669"/>
    <property type="project" value="UniProtKB-KW"/>
</dbReference>
<dbReference type="Pfam" id="PF00300">
    <property type="entry name" value="His_Phos_1"/>
    <property type="match status" value="1"/>
</dbReference>